<dbReference type="AlphaFoldDB" id="A0A3N2BAL5"/>
<keyword evidence="2" id="KW-0547">Nucleotide-binding</keyword>
<protein>
    <submittedName>
        <fullName evidence="7">Iron complex transport system ATP-binding protein</fullName>
    </submittedName>
</protein>
<dbReference type="PANTHER" id="PTHR42794">
    <property type="entry name" value="HEMIN IMPORT ATP-BINDING PROTEIN HMUV"/>
    <property type="match status" value="1"/>
</dbReference>
<feature type="region of interest" description="Disordered" evidence="5">
    <location>
        <begin position="1"/>
        <end position="36"/>
    </location>
</feature>
<dbReference type="Proteomes" id="UP000280668">
    <property type="component" value="Unassembled WGS sequence"/>
</dbReference>
<dbReference type="GO" id="GO:0005524">
    <property type="term" value="F:ATP binding"/>
    <property type="evidence" value="ECO:0007669"/>
    <property type="project" value="UniProtKB-KW"/>
</dbReference>
<accession>A0A3N2BAL5</accession>
<sequence>MTVSSRPAPGEALRAHSGPSVLGDVAPSRPGPHAAEPAVLSATGIDVEVDGHAILRGVDLAVRPGEVLALVGPNGAGKSTLLGVLAGDIAPTAGTVTLDGLDLDRQGAEQLARRRAVQLQEARLSFAFTVIEVVRMGRAPWHGTTHIARDDEVVGTAMSLAEVGHLAGRKHPTLSGGEKARTGFARAMAQETAVMLLDEPTAALDIRHCEALLATLRQRASDGVAVVVVLHDLSLAAAYADRIALVAQGRVVADGPPQEVFTPAVLGETYRHPVTVIDHPSGLIVVPERPDRRKDLR</sequence>
<dbReference type="PROSITE" id="PS50893">
    <property type="entry name" value="ABC_TRANSPORTER_2"/>
    <property type="match status" value="1"/>
</dbReference>
<evidence type="ECO:0000256" key="4">
    <source>
        <dbReference type="ARBA" id="ARBA00022967"/>
    </source>
</evidence>
<organism evidence="7 8">
    <name type="scientific">Bogoriella caseilytica</name>
    <dbReference type="NCBI Taxonomy" id="56055"/>
    <lineage>
        <taxon>Bacteria</taxon>
        <taxon>Bacillati</taxon>
        <taxon>Actinomycetota</taxon>
        <taxon>Actinomycetes</taxon>
        <taxon>Micrococcales</taxon>
        <taxon>Bogoriellaceae</taxon>
        <taxon>Bogoriella</taxon>
    </lineage>
</organism>
<name>A0A3N2BAL5_9MICO</name>
<dbReference type="RefSeq" id="WP_123302883.1">
    <property type="nucleotide sequence ID" value="NZ_RKHK01000001.1"/>
</dbReference>
<feature type="domain" description="ABC transporter" evidence="6">
    <location>
        <begin position="40"/>
        <end position="273"/>
    </location>
</feature>
<evidence type="ECO:0000313" key="7">
    <source>
        <dbReference type="EMBL" id="ROR72295.1"/>
    </source>
</evidence>
<reference evidence="7 8" key="1">
    <citation type="submission" date="2018-11" db="EMBL/GenBank/DDBJ databases">
        <title>Sequencing the genomes of 1000 actinobacteria strains.</title>
        <authorList>
            <person name="Klenk H.-P."/>
        </authorList>
    </citation>
    <scope>NUCLEOTIDE SEQUENCE [LARGE SCALE GENOMIC DNA]</scope>
    <source>
        <strain evidence="7 8">DSM 11294</strain>
    </source>
</reference>
<dbReference type="InterPro" id="IPR003439">
    <property type="entry name" value="ABC_transporter-like_ATP-bd"/>
</dbReference>
<dbReference type="NCBIfam" id="NF010068">
    <property type="entry name" value="PRK13548.1"/>
    <property type="match status" value="1"/>
</dbReference>
<dbReference type="InterPro" id="IPR003593">
    <property type="entry name" value="AAA+_ATPase"/>
</dbReference>
<keyword evidence="8" id="KW-1185">Reference proteome</keyword>
<dbReference type="PANTHER" id="PTHR42794:SF1">
    <property type="entry name" value="HEMIN IMPORT ATP-BINDING PROTEIN HMUV"/>
    <property type="match status" value="1"/>
</dbReference>
<proteinExistence type="predicted"/>
<evidence type="ECO:0000256" key="3">
    <source>
        <dbReference type="ARBA" id="ARBA00022840"/>
    </source>
</evidence>
<dbReference type="OrthoDB" id="5296765at2"/>
<keyword evidence="3 7" id="KW-0067">ATP-binding</keyword>
<evidence type="ECO:0000313" key="8">
    <source>
        <dbReference type="Proteomes" id="UP000280668"/>
    </source>
</evidence>
<evidence type="ECO:0000256" key="1">
    <source>
        <dbReference type="ARBA" id="ARBA00022448"/>
    </source>
</evidence>
<dbReference type="SMART" id="SM00382">
    <property type="entry name" value="AAA"/>
    <property type="match status" value="1"/>
</dbReference>
<gene>
    <name evidence="7" type="ORF">EDD31_0646</name>
</gene>
<evidence type="ECO:0000256" key="2">
    <source>
        <dbReference type="ARBA" id="ARBA00022741"/>
    </source>
</evidence>
<dbReference type="SUPFAM" id="SSF52540">
    <property type="entry name" value="P-loop containing nucleoside triphosphate hydrolases"/>
    <property type="match status" value="1"/>
</dbReference>
<dbReference type="GO" id="GO:0016887">
    <property type="term" value="F:ATP hydrolysis activity"/>
    <property type="evidence" value="ECO:0007669"/>
    <property type="project" value="InterPro"/>
</dbReference>
<dbReference type="Pfam" id="PF00005">
    <property type="entry name" value="ABC_tran"/>
    <property type="match status" value="1"/>
</dbReference>
<dbReference type="InterPro" id="IPR027417">
    <property type="entry name" value="P-loop_NTPase"/>
</dbReference>
<comment type="caution">
    <text evidence="7">The sequence shown here is derived from an EMBL/GenBank/DDBJ whole genome shotgun (WGS) entry which is preliminary data.</text>
</comment>
<dbReference type="CDD" id="cd03214">
    <property type="entry name" value="ABC_Iron-Siderophores_B12_Hemin"/>
    <property type="match status" value="1"/>
</dbReference>
<dbReference type="EMBL" id="RKHK01000001">
    <property type="protein sequence ID" value="ROR72295.1"/>
    <property type="molecule type" value="Genomic_DNA"/>
</dbReference>
<keyword evidence="4" id="KW-1278">Translocase</keyword>
<evidence type="ECO:0000259" key="6">
    <source>
        <dbReference type="PROSITE" id="PS50893"/>
    </source>
</evidence>
<dbReference type="Gene3D" id="3.40.50.300">
    <property type="entry name" value="P-loop containing nucleotide triphosphate hydrolases"/>
    <property type="match status" value="1"/>
</dbReference>
<keyword evidence="1" id="KW-0813">Transport</keyword>
<evidence type="ECO:0000256" key="5">
    <source>
        <dbReference type="SAM" id="MobiDB-lite"/>
    </source>
</evidence>